<name>A0A1H7I0V3_9ACTN</name>
<evidence type="ECO:0008006" key="4">
    <source>
        <dbReference type="Google" id="ProtNLM"/>
    </source>
</evidence>
<evidence type="ECO:0000256" key="1">
    <source>
        <dbReference type="SAM" id="Phobius"/>
    </source>
</evidence>
<dbReference type="STRING" id="46177.SAMN05660976_00634"/>
<dbReference type="EMBL" id="FOBF01000002">
    <property type="protein sequence ID" value="SEK55487.1"/>
    <property type="molecule type" value="Genomic_DNA"/>
</dbReference>
<reference evidence="2 3" key="1">
    <citation type="submission" date="2016-10" db="EMBL/GenBank/DDBJ databases">
        <authorList>
            <person name="de Groot N.N."/>
        </authorList>
    </citation>
    <scope>NUCLEOTIDE SEQUENCE [LARGE SCALE GENOMIC DNA]</scope>
    <source>
        <strain evidence="2 3">DSM 43357</strain>
    </source>
</reference>
<accession>A0A1H7I0V3</accession>
<keyword evidence="1" id="KW-1133">Transmembrane helix</keyword>
<protein>
    <recommendedName>
        <fullName evidence="4">DUF3147 family protein</fullName>
    </recommendedName>
</protein>
<keyword evidence="1" id="KW-0472">Membrane</keyword>
<keyword evidence="3" id="KW-1185">Reference proteome</keyword>
<proteinExistence type="predicted"/>
<dbReference type="RefSeq" id="WP_055501523.1">
    <property type="nucleotide sequence ID" value="NZ_BBZG01000001.1"/>
</dbReference>
<feature type="transmembrane region" description="Helical" evidence="1">
    <location>
        <begin position="33"/>
        <end position="53"/>
    </location>
</feature>
<feature type="transmembrane region" description="Helical" evidence="1">
    <location>
        <begin position="65"/>
        <end position="85"/>
    </location>
</feature>
<dbReference type="InterPro" id="IPR021493">
    <property type="entry name" value="DUF3147"/>
</dbReference>
<gene>
    <name evidence="2" type="ORF">SAMN05660976_00634</name>
</gene>
<dbReference type="Pfam" id="PF11345">
    <property type="entry name" value="DUF3147"/>
    <property type="match status" value="1"/>
</dbReference>
<sequence length="113" mass="11258">MAEVWLLVGRGLFGGLLVMAFAVLGEMVTPKRFAGIFAAAPAVALAGMTITALREGGPALAEDGLGMVAGAVALVAYCVVAVPLVRRLGALPGSLAALLVWGAVAAVGWVLVS</sequence>
<evidence type="ECO:0000313" key="2">
    <source>
        <dbReference type="EMBL" id="SEK55487.1"/>
    </source>
</evidence>
<dbReference type="Proteomes" id="UP000198953">
    <property type="component" value="Unassembled WGS sequence"/>
</dbReference>
<dbReference type="AlphaFoldDB" id="A0A1H7I0V3"/>
<keyword evidence="1" id="KW-0812">Transmembrane</keyword>
<organism evidence="2 3">
    <name type="scientific">Nonomuraea pusilla</name>
    <dbReference type="NCBI Taxonomy" id="46177"/>
    <lineage>
        <taxon>Bacteria</taxon>
        <taxon>Bacillati</taxon>
        <taxon>Actinomycetota</taxon>
        <taxon>Actinomycetes</taxon>
        <taxon>Streptosporangiales</taxon>
        <taxon>Streptosporangiaceae</taxon>
        <taxon>Nonomuraea</taxon>
    </lineage>
</organism>
<feature type="transmembrane region" description="Helical" evidence="1">
    <location>
        <begin position="6"/>
        <end position="24"/>
    </location>
</feature>
<feature type="transmembrane region" description="Helical" evidence="1">
    <location>
        <begin position="92"/>
        <end position="112"/>
    </location>
</feature>
<evidence type="ECO:0000313" key="3">
    <source>
        <dbReference type="Proteomes" id="UP000198953"/>
    </source>
</evidence>